<accession>A0ABQ9FSB2</accession>
<evidence type="ECO:0000256" key="7">
    <source>
        <dbReference type="ARBA" id="ARBA00022884"/>
    </source>
</evidence>
<protein>
    <recommendedName>
        <fullName evidence="8">DIS3-like exonuclease 2</fullName>
        <ecNumber evidence="8">3.1.13.-</ecNumber>
    </recommendedName>
</protein>
<dbReference type="SUPFAM" id="SSF50249">
    <property type="entry name" value="Nucleic acid-binding proteins"/>
    <property type="match status" value="2"/>
</dbReference>
<feature type="compositionally biased region" description="Basic and acidic residues" evidence="9">
    <location>
        <begin position="94"/>
        <end position="109"/>
    </location>
</feature>
<dbReference type="Gene3D" id="2.40.50.690">
    <property type="match status" value="1"/>
</dbReference>
<dbReference type="Pfam" id="PF00773">
    <property type="entry name" value="RNB"/>
    <property type="match status" value="1"/>
</dbReference>
<feature type="region of interest" description="Disordered" evidence="9">
    <location>
        <begin position="51"/>
        <end position="132"/>
    </location>
</feature>
<comment type="similarity">
    <text evidence="8">Belongs to the RNR ribonuclease family. DIS3L2 subfamily.</text>
</comment>
<feature type="compositionally biased region" description="Polar residues" evidence="9">
    <location>
        <begin position="113"/>
        <end position="124"/>
    </location>
</feature>
<evidence type="ECO:0000256" key="4">
    <source>
        <dbReference type="ARBA" id="ARBA00022801"/>
    </source>
</evidence>
<keyword evidence="7 8" id="KW-0694">RNA-binding</keyword>
<dbReference type="Proteomes" id="UP001217089">
    <property type="component" value="Unassembled WGS sequence"/>
</dbReference>
<evidence type="ECO:0000256" key="3">
    <source>
        <dbReference type="ARBA" id="ARBA00022723"/>
    </source>
</evidence>
<proteinExistence type="inferred from homology"/>
<evidence type="ECO:0000313" key="12">
    <source>
        <dbReference type="Proteomes" id="UP001217089"/>
    </source>
</evidence>
<dbReference type="InterPro" id="IPR022966">
    <property type="entry name" value="RNase_II/R_CS"/>
</dbReference>
<evidence type="ECO:0000256" key="6">
    <source>
        <dbReference type="ARBA" id="ARBA00022842"/>
    </source>
</evidence>
<keyword evidence="2 8" id="KW-0540">Nuclease</keyword>
<comment type="function">
    <text evidence="8">3'-5'-exoribonuclease that specifically recognizes RNAs polyuridylated at their 3' end and mediates their degradation. Component of an exosome-independent RNA degradation pathway that mediates degradation of cytoplasmic mRNAs that have been deadenylated and subsequently uridylated at their 3'.</text>
</comment>
<dbReference type="InterPro" id="IPR041505">
    <property type="entry name" value="Dis3_CSD2"/>
</dbReference>
<feature type="region of interest" description="Disordered" evidence="9">
    <location>
        <begin position="350"/>
        <end position="374"/>
    </location>
</feature>
<feature type="compositionally biased region" description="Polar residues" evidence="9">
    <location>
        <begin position="351"/>
        <end position="373"/>
    </location>
</feature>
<feature type="domain" description="RNB" evidence="10">
    <location>
        <begin position="553"/>
        <end position="902"/>
    </location>
</feature>
<dbReference type="InterPro" id="IPR001900">
    <property type="entry name" value="RNase_II/R"/>
</dbReference>
<evidence type="ECO:0000256" key="5">
    <source>
        <dbReference type="ARBA" id="ARBA00022839"/>
    </source>
</evidence>
<evidence type="ECO:0000259" key="10">
    <source>
        <dbReference type="SMART" id="SM00955"/>
    </source>
</evidence>
<keyword evidence="8" id="KW-0464">Manganese</keyword>
<keyword evidence="4 8" id="KW-0378">Hydrolase</keyword>
<dbReference type="InterPro" id="IPR028591">
    <property type="entry name" value="DIS3L2"/>
</dbReference>
<dbReference type="HAMAP" id="MF_03045">
    <property type="entry name" value="DIS3L2"/>
    <property type="match status" value="1"/>
</dbReference>
<feature type="binding site" evidence="8">
    <location>
        <position position="574"/>
    </location>
    <ligand>
        <name>Mg(2+)</name>
        <dbReference type="ChEBI" id="CHEBI:18420"/>
    </ligand>
</feature>
<comment type="caution">
    <text evidence="11">The sequence shown here is derived from an EMBL/GenBank/DDBJ whole genome shotgun (WGS) entry which is preliminary data.</text>
</comment>
<feature type="site" description="Important for catalytic activity" evidence="8">
    <location>
        <position position="573"/>
    </location>
</feature>
<gene>
    <name evidence="11" type="ORF">KUTeg_001738</name>
</gene>
<dbReference type="EMBL" id="JARBDR010000141">
    <property type="protein sequence ID" value="KAJ8320151.1"/>
    <property type="molecule type" value="Genomic_DNA"/>
</dbReference>
<dbReference type="InterPro" id="IPR033771">
    <property type="entry name" value="Rrp44_CSD1"/>
</dbReference>
<dbReference type="PROSITE" id="PS01175">
    <property type="entry name" value="RIBONUCLEASE_II"/>
    <property type="match status" value="1"/>
</dbReference>
<dbReference type="EC" id="3.1.13.-" evidence="8"/>
<dbReference type="PANTHER" id="PTHR23355">
    <property type="entry name" value="RIBONUCLEASE"/>
    <property type="match status" value="1"/>
</dbReference>
<evidence type="ECO:0000256" key="1">
    <source>
        <dbReference type="ARBA" id="ARBA00022490"/>
    </source>
</evidence>
<dbReference type="Gene3D" id="2.40.50.140">
    <property type="entry name" value="Nucleic acid-binding proteins"/>
    <property type="match status" value="1"/>
</dbReference>
<keyword evidence="1 8" id="KW-0963">Cytoplasm</keyword>
<dbReference type="PANTHER" id="PTHR23355:SF9">
    <property type="entry name" value="DIS3-LIKE EXONUCLEASE 2"/>
    <property type="match status" value="1"/>
</dbReference>
<feature type="compositionally biased region" description="Basic and acidic residues" evidence="9">
    <location>
        <begin position="51"/>
        <end position="78"/>
    </location>
</feature>
<evidence type="ECO:0000256" key="2">
    <source>
        <dbReference type="ARBA" id="ARBA00022722"/>
    </source>
</evidence>
<reference evidence="11 12" key="1">
    <citation type="submission" date="2022-12" db="EMBL/GenBank/DDBJ databases">
        <title>Chromosome-level genome of Tegillarca granosa.</title>
        <authorList>
            <person name="Kim J."/>
        </authorList>
    </citation>
    <scope>NUCLEOTIDE SEQUENCE [LARGE SCALE GENOMIC DNA]</scope>
    <source>
        <strain evidence="11">Teg-2019</strain>
        <tissue evidence="11">Adductor muscle</tissue>
    </source>
</reference>
<dbReference type="Pfam" id="PF17849">
    <property type="entry name" value="OB_Dis3"/>
    <property type="match status" value="1"/>
</dbReference>
<evidence type="ECO:0000313" key="11">
    <source>
        <dbReference type="EMBL" id="KAJ8320151.1"/>
    </source>
</evidence>
<comment type="subcellular location">
    <subcellularLocation>
        <location evidence="8">Cytoplasm</location>
    </subcellularLocation>
    <subcellularLocation>
        <location evidence="8">Cytoplasm</location>
        <location evidence="8">P-body</location>
    </subcellularLocation>
</comment>
<keyword evidence="6 8" id="KW-0460">Magnesium</keyword>
<dbReference type="InterPro" id="IPR012340">
    <property type="entry name" value="NA-bd_OB-fold"/>
</dbReference>
<evidence type="ECO:0000256" key="8">
    <source>
        <dbReference type="HAMAP-Rule" id="MF_03045"/>
    </source>
</evidence>
<sequence length="1025" mass="115772">MRDIWFLKISTPFVYYHFGILSRLGTVTQYSTKAPDLRLVSRIIMSEEMRPDSGKIANDKDIVTSREKRQNSGRESAKKKGRNIADNDLNTGKNGDRKDNTKRKNDKGKSRGKQVTNNGENTPKSTDHRKIPKVLDQVFEPYWSLKDLSDGLKRGQLIKGPIRINPKNFEECFVPHPDGVSDIFINGMKDRNRAFNGDIVAVLLHSRDQWHVKTNNLDMYENDVKMVSTSGSSIEKEEQILTDDGQNEVKDRDNSSAIQALRSNEDGEESDPDIIIESEEEIDLVTGKSTKLNENNKKISNENNVDQAINLNPSTEKTGLEHSVVVNRIEEGVSNIALVGNETYESKIQRKSSQTSISSEVNSNKNGGNSAISTPKKKYTSLAEFLLEGSPAVKQLFSNEENNTKTDTNADKYLQRTGKVVGIVEPKHSRACSGNISFLSGNIGKYKVRFSPMDSRIPRILIPINDCPKDMVKPREHDNTLFIARITDWLDNSLMAHGTLMRSLGEAGEIEPETERILIENDVDYSEFPQKSLDSLPVQNLPWVIPEIEFSYRRDFRDVCVFTIDPSTARDLDDAVSIEKLKDGTYEVGVHIADVSHFLKEGTFLDSIASRRATSVYLVQKVIPMLPRILCEQLCSLNPDEDKLTFSVVWKMSDTGEIYEEWFGKSVINSCVKLSYSDAQGFIEEPDKVWKTEELPSIARFSIEDIKKRVLMLNQIAVRLRKKRFDGGALRLDKVKVQFSLDPETGLPNGYSTYEQKDSNRLIEEFMLLANMAVAHKINSTYPSLGLLRRHPAPQTRKVDELSALCESLGVPLNTSSSGSLQESLWTYCGDNEFSAARMQVLVNLCLKSMQNAVYFCNGSIEDEELYRHYALNVPLYTHFTSPIRRYADVMVHRQLAAALGITKKSKRNIVHIQKQAEQCNDKKRNSKIVQELSTELFFAVFVKAAGPFEEKAVVMGKLNLKGTSYNKEERQLTITWTATDTCKEEITQSITMFSVIDCVVQSNTKDSPLAWKVILKHPKDNTTS</sequence>
<comment type="cofactor">
    <cofactor evidence="8">
        <name>Mg(2+)</name>
        <dbReference type="ChEBI" id="CHEBI:18420"/>
    </cofactor>
    <cofactor evidence="8">
        <name>Mn(2+)</name>
        <dbReference type="ChEBI" id="CHEBI:29035"/>
    </cofactor>
</comment>
<dbReference type="SMART" id="SM00955">
    <property type="entry name" value="RNB"/>
    <property type="match status" value="1"/>
</dbReference>
<name>A0ABQ9FSB2_TEGGR</name>
<keyword evidence="12" id="KW-1185">Reference proteome</keyword>
<keyword evidence="5 8" id="KW-0269">Exonuclease</keyword>
<organism evidence="11 12">
    <name type="scientific">Tegillarca granosa</name>
    <name type="common">Malaysian cockle</name>
    <name type="synonym">Anadara granosa</name>
    <dbReference type="NCBI Taxonomy" id="220873"/>
    <lineage>
        <taxon>Eukaryota</taxon>
        <taxon>Metazoa</taxon>
        <taxon>Spiralia</taxon>
        <taxon>Lophotrochozoa</taxon>
        <taxon>Mollusca</taxon>
        <taxon>Bivalvia</taxon>
        <taxon>Autobranchia</taxon>
        <taxon>Pteriomorphia</taxon>
        <taxon>Arcoida</taxon>
        <taxon>Arcoidea</taxon>
        <taxon>Arcidae</taxon>
        <taxon>Tegillarca</taxon>
    </lineage>
</organism>
<keyword evidence="3 8" id="KW-0479">Metal-binding</keyword>
<feature type="binding site" evidence="8">
    <location>
        <position position="565"/>
    </location>
    <ligand>
        <name>Mg(2+)</name>
        <dbReference type="ChEBI" id="CHEBI:18420"/>
    </ligand>
</feature>
<dbReference type="Gene3D" id="2.40.50.700">
    <property type="match status" value="1"/>
</dbReference>
<evidence type="ECO:0000256" key="9">
    <source>
        <dbReference type="SAM" id="MobiDB-lite"/>
    </source>
</evidence>
<dbReference type="Pfam" id="PF17216">
    <property type="entry name" value="Rrp44_CSD1"/>
    <property type="match status" value="1"/>
</dbReference>
<dbReference type="InterPro" id="IPR050180">
    <property type="entry name" value="RNR_Ribonuclease"/>
</dbReference>